<accession>A0AAN6Y6H4</accession>
<sequence length="585" mass="66706">MAEVLGIVASGLAVQQTAGQVVKSLIKLRRLWDQIQDAPDEIQDLMADIACFAALLSEMEGQLVESSPVACQSLQLSRNALGQLEAVVSALETQSASPKRSKRLMGALKMSHQCYISASTKLLPDVIAERMSVELHRYHHGRLKATEQTMIGFVADAKEEEPPQEDDISDIAIQGRVGLPRSRKSRLDKTWSVFGKTFVIRASSDSRSFELAFHPPMIQRIWNIQATQTYGSWQYVFRRRGYITQQVENCISNDDDTGLLRLFETGQGSPYDRNEFGYSLFQDYADYPITLAIKFDFLTAWGYQLELDSAFEDMDGMAPQFHPETIPLKPPNVETFTFLIDRQYEATDGLIAQSVHSGFSLLGSVAYAFGWTLALSKYESSPLSKDSESEVIKWERLAQDIIRRRSDLLHPVDNYVCWSRFGLNVEILVEQDSTVSVEWSPLWALFSGAFMTGYRRIGDWDDRIDGAQPTIQMMETALYSVRRWLGLVQACGVDLEVYGTVEKRLISEEQVTKDFEISLEYPIWTKLHCSDRLRGSVRIISLDIGPNPEDWRIWWAFEYEIWAQEFWEMVENTEPELAIPGRWVD</sequence>
<protein>
    <recommendedName>
        <fullName evidence="3">NACHT-NTPase and P-loop NTPases N-terminal domain-containing protein</fullName>
    </recommendedName>
</protein>
<reference evidence="1" key="1">
    <citation type="journal article" date="2023" name="Mol. Phylogenet. Evol.">
        <title>Genome-scale phylogeny and comparative genomics of the fungal order Sordariales.</title>
        <authorList>
            <person name="Hensen N."/>
            <person name="Bonometti L."/>
            <person name="Westerberg I."/>
            <person name="Brannstrom I.O."/>
            <person name="Guillou S."/>
            <person name="Cros-Aarteil S."/>
            <person name="Calhoun S."/>
            <person name="Haridas S."/>
            <person name="Kuo A."/>
            <person name="Mondo S."/>
            <person name="Pangilinan J."/>
            <person name="Riley R."/>
            <person name="LaButti K."/>
            <person name="Andreopoulos B."/>
            <person name="Lipzen A."/>
            <person name="Chen C."/>
            <person name="Yan M."/>
            <person name="Daum C."/>
            <person name="Ng V."/>
            <person name="Clum A."/>
            <person name="Steindorff A."/>
            <person name="Ohm R.A."/>
            <person name="Martin F."/>
            <person name="Silar P."/>
            <person name="Natvig D.O."/>
            <person name="Lalanne C."/>
            <person name="Gautier V."/>
            <person name="Ament-Velasquez S.L."/>
            <person name="Kruys A."/>
            <person name="Hutchinson M.I."/>
            <person name="Powell A.J."/>
            <person name="Barry K."/>
            <person name="Miller A.N."/>
            <person name="Grigoriev I.V."/>
            <person name="Debuchy R."/>
            <person name="Gladieux P."/>
            <person name="Hiltunen Thoren M."/>
            <person name="Johannesson H."/>
        </authorList>
    </citation>
    <scope>NUCLEOTIDE SEQUENCE</scope>
    <source>
        <strain evidence="1">PSN293</strain>
    </source>
</reference>
<dbReference type="Proteomes" id="UP001301769">
    <property type="component" value="Unassembled WGS sequence"/>
</dbReference>
<evidence type="ECO:0008006" key="3">
    <source>
        <dbReference type="Google" id="ProtNLM"/>
    </source>
</evidence>
<gene>
    <name evidence="1" type="ORF">QBC37DRAFT_485485</name>
</gene>
<dbReference type="AlphaFoldDB" id="A0AAN6Y6H4"/>
<evidence type="ECO:0000313" key="1">
    <source>
        <dbReference type="EMBL" id="KAK4210312.1"/>
    </source>
</evidence>
<evidence type="ECO:0000313" key="2">
    <source>
        <dbReference type="Proteomes" id="UP001301769"/>
    </source>
</evidence>
<name>A0AAN6Y6H4_9PEZI</name>
<comment type="caution">
    <text evidence="1">The sequence shown here is derived from an EMBL/GenBank/DDBJ whole genome shotgun (WGS) entry which is preliminary data.</text>
</comment>
<organism evidence="1 2">
    <name type="scientific">Rhypophila decipiens</name>
    <dbReference type="NCBI Taxonomy" id="261697"/>
    <lineage>
        <taxon>Eukaryota</taxon>
        <taxon>Fungi</taxon>
        <taxon>Dikarya</taxon>
        <taxon>Ascomycota</taxon>
        <taxon>Pezizomycotina</taxon>
        <taxon>Sordariomycetes</taxon>
        <taxon>Sordariomycetidae</taxon>
        <taxon>Sordariales</taxon>
        <taxon>Naviculisporaceae</taxon>
        <taxon>Rhypophila</taxon>
    </lineage>
</organism>
<proteinExistence type="predicted"/>
<reference evidence="1" key="2">
    <citation type="submission" date="2023-05" db="EMBL/GenBank/DDBJ databases">
        <authorList>
            <consortium name="Lawrence Berkeley National Laboratory"/>
            <person name="Steindorff A."/>
            <person name="Hensen N."/>
            <person name="Bonometti L."/>
            <person name="Westerberg I."/>
            <person name="Brannstrom I.O."/>
            <person name="Guillou S."/>
            <person name="Cros-Aarteil S."/>
            <person name="Calhoun S."/>
            <person name="Haridas S."/>
            <person name="Kuo A."/>
            <person name="Mondo S."/>
            <person name="Pangilinan J."/>
            <person name="Riley R."/>
            <person name="Labutti K."/>
            <person name="Andreopoulos B."/>
            <person name="Lipzen A."/>
            <person name="Chen C."/>
            <person name="Yanf M."/>
            <person name="Daum C."/>
            <person name="Ng V."/>
            <person name="Clum A."/>
            <person name="Ohm R."/>
            <person name="Martin F."/>
            <person name="Silar P."/>
            <person name="Natvig D."/>
            <person name="Lalanne C."/>
            <person name="Gautier V."/>
            <person name="Ament-Velasquez S.L."/>
            <person name="Kruys A."/>
            <person name="Hutchinson M.I."/>
            <person name="Powell A.J."/>
            <person name="Barry K."/>
            <person name="Miller A.N."/>
            <person name="Grigoriev I.V."/>
            <person name="Debuchy R."/>
            <person name="Gladieux P."/>
            <person name="Thoren M.H."/>
            <person name="Johannesson H."/>
        </authorList>
    </citation>
    <scope>NUCLEOTIDE SEQUENCE</scope>
    <source>
        <strain evidence="1">PSN293</strain>
    </source>
</reference>
<keyword evidence="2" id="KW-1185">Reference proteome</keyword>
<dbReference type="EMBL" id="MU858178">
    <property type="protein sequence ID" value="KAK4210312.1"/>
    <property type="molecule type" value="Genomic_DNA"/>
</dbReference>